<dbReference type="EMBL" id="DVIQ01000035">
    <property type="protein sequence ID" value="HIS31376.1"/>
    <property type="molecule type" value="Genomic_DNA"/>
</dbReference>
<dbReference type="Pfam" id="PF13672">
    <property type="entry name" value="PP2C_2"/>
    <property type="match status" value="1"/>
</dbReference>
<evidence type="ECO:0000259" key="1">
    <source>
        <dbReference type="PROSITE" id="PS51746"/>
    </source>
</evidence>
<dbReference type="CDD" id="cd00143">
    <property type="entry name" value="PP2Cc"/>
    <property type="match status" value="1"/>
</dbReference>
<dbReference type="InterPro" id="IPR015655">
    <property type="entry name" value="PP2C"/>
</dbReference>
<gene>
    <name evidence="2" type="ORF">IAB44_07490</name>
</gene>
<dbReference type="GO" id="GO:0004722">
    <property type="term" value="F:protein serine/threonine phosphatase activity"/>
    <property type="evidence" value="ECO:0007669"/>
    <property type="project" value="InterPro"/>
</dbReference>
<dbReference type="SUPFAM" id="SSF81606">
    <property type="entry name" value="PP2C-like"/>
    <property type="match status" value="1"/>
</dbReference>
<dbReference type="Gene3D" id="3.60.40.10">
    <property type="entry name" value="PPM-type phosphatase domain"/>
    <property type="match status" value="1"/>
</dbReference>
<dbReference type="InterPro" id="IPR036457">
    <property type="entry name" value="PPM-type-like_dom_sf"/>
</dbReference>
<reference evidence="2" key="1">
    <citation type="submission" date="2020-10" db="EMBL/GenBank/DDBJ databases">
        <authorList>
            <person name="Gilroy R."/>
        </authorList>
    </citation>
    <scope>NUCLEOTIDE SEQUENCE</scope>
    <source>
        <strain evidence="2">CHK190-19873</strain>
    </source>
</reference>
<dbReference type="SMART" id="SM00332">
    <property type="entry name" value="PP2Cc"/>
    <property type="match status" value="1"/>
</dbReference>
<evidence type="ECO:0000313" key="3">
    <source>
        <dbReference type="Proteomes" id="UP000823935"/>
    </source>
</evidence>
<comment type="caution">
    <text evidence="2">The sequence shown here is derived from an EMBL/GenBank/DDBJ whole genome shotgun (WGS) entry which is preliminary data.</text>
</comment>
<feature type="domain" description="PPM-type phosphatase" evidence="1">
    <location>
        <begin position="4"/>
        <end position="254"/>
    </location>
</feature>
<dbReference type="AlphaFoldDB" id="A0A9D1ETB2"/>
<dbReference type="PANTHER" id="PTHR47992">
    <property type="entry name" value="PROTEIN PHOSPHATASE"/>
    <property type="match status" value="1"/>
</dbReference>
<dbReference type="Proteomes" id="UP000823935">
    <property type="component" value="Unassembled WGS sequence"/>
</dbReference>
<organism evidence="2 3">
    <name type="scientific">Candidatus Limivivens intestinipullorum</name>
    <dbReference type="NCBI Taxonomy" id="2840858"/>
    <lineage>
        <taxon>Bacteria</taxon>
        <taxon>Bacillati</taxon>
        <taxon>Bacillota</taxon>
        <taxon>Clostridia</taxon>
        <taxon>Lachnospirales</taxon>
        <taxon>Lachnospiraceae</taxon>
        <taxon>Lachnospiraceae incertae sedis</taxon>
        <taxon>Candidatus Limivivens</taxon>
    </lineage>
</organism>
<dbReference type="SMART" id="SM00331">
    <property type="entry name" value="PP2C_SIG"/>
    <property type="match status" value="1"/>
</dbReference>
<accession>A0A9D1ETB2</accession>
<proteinExistence type="predicted"/>
<evidence type="ECO:0000313" key="2">
    <source>
        <dbReference type="EMBL" id="HIS31376.1"/>
    </source>
</evidence>
<sequence>MNFRTAVYTDVGIRKKTNQDSALIETADTDEGRVSLAVVCDGMGGLAMGEVASAVLIRAFSDWFEKRFPFLLHEGFQAGRIQEEWEKLVFSVNEKIMDFGDTRHVRLGTTLVALLIARDYFYIMNVGDSRVYQIRNTLIQLTRDQSFIQREMDAGRMTYEEAMVHPQRNVLLQCVGASTVILPEFLSGPCSQDSMFLICSDGFRHVLTTDELYDHLNPDFLHTEEEMERQLRILTELNKERQEVDNITAVLVRTC</sequence>
<reference evidence="2" key="2">
    <citation type="journal article" date="2021" name="PeerJ">
        <title>Extensive microbial diversity within the chicken gut microbiome revealed by metagenomics and culture.</title>
        <authorList>
            <person name="Gilroy R."/>
            <person name="Ravi A."/>
            <person name="Getino M."/>
            <person name="Pursley I."/>
            <person name="Horton D.L."/>
            <person name="Alikhan N.F."/>
            <person name="Baker D."/>
            <person name="Gharbi K."/>
            <person name="Hall N."/>
            <person name="Watson M."/>
            <person name="Adriaenssens E.M."/>
            <person name="Foster-Nyarko E."/>
            <person name="Jarju S."/>
            <person name="Secka A."/>
            <person name="Antonio M."/>
            <person name="Oren A."/>
            <person name="Chaudhuri R.R."/>
            <person name="La Ragione R."/>
            <person name="Hildebrand F."/>
            <person name="Pallen M.J."/>
        </authorList>
    </citation>
    <scope>NUCLEOTIDE SEQUENCE</scope>
    <source>
        <strain evidence="2">CHK190-19873</strain>
    </source>
</reference>
<dbReference type="PROSITE" id="PS51746">
    <property type="entry name" value="PPM_2"/>
    <property type="match status" value="1"/>
</dbReference>
<name>A0A9D1ETB2_9FIRM</name>
<dbReference type="InterPro" id="IPR001932">
    <property type="entry name" value="PPM-type_phosphatase-like_dom"/>
</dbReference>
<protein>
    <submittedName>
        <fullName evidence="2">Serine/threonine-protein phosphatase</fullName>
    </submittedName>
</protein>